<dbReference type="GO" id="GO:0000922">
    <property type="term" value="C:spindle pole"/>
    <property type="evidence" value="ECO:0000266"/>
    <property type="project" value="RGD"/>
</dbReference>
<dbReference type="GO" id="GO:0008608">
    <property type="term" value="P:attachment of spindle microtubules to kinetochore"/>
    <property type="evidence" value="ECO:0000266"/>
    <property type="project" value="RGD"/>
</dbReference>
<dbReference type="KEGG" id="rno:363174"/>
<dbReference type="PANTHER" id="PTHR21577">
    <property type="entry name" value="SHUGOSHIN"/>
    <property type="match status" value="1"/>
</dbReference>
<evidence type="ECO:0000256" key="4">
    <source>
        <dbReference type="ARBA" id="ARBA00004647"/>
    </source>
</evidence>
<evidence type="ECO:0000259" key="22">
    <source>
        <dbReference type="Pfam" id="PF07557"/>
    </source>
</evidence>
<dbReference type="InterPro" id="IPR011516">
    <property type="entry name" value="Shugoshin_N"/>
</dbReference>
<dbReference type="VEuPathDB" id="HostDB:ENSRNOG00000022499"/>
<dbReference type="InterPro" id="IPR011515">
    <property type="entry name" value="Shugoshin_C"/>
</dbReference>
<evidence type="ECO:0000259" key="23">
    <source>
        <dbReference type="Pfam" id="PF07558"/>
    </source>
</evidence>
<feature type="compositionally biased region" description="Polar residues" evidence="21">
    <location>
        <begin position="295"/>
        <end position="304"/>
    </location>
</feature>
<dbReference type="RefSeq" id="XP_063123421.1">
    <property type="nucleotide sequence ID" value="XM_063267351.1"/>
</dbReference>
<evidence type="ECO:0000256" key="19">
    <source>
        <dbReference type="ARBA" id="ARBA00074224"/>
    </source>
</evidence>
<dbReference type="GO" id="GO:0000779">
    <property type="term" value="C:condensed chromosome, centromeric region"/>
    <property type="evidence" value="ECO:0000266"/>
    <property type="project" value="RGD"/>
</dbReference>
<dbReference type="Reactome" id="R-RNO-5663220">
    <property type="pathway name" value="RHO GTPases Activate Formins"/>
</dbReference>
<keyword evidence="10" id="KW-0498">Mitosis</keyword>
<comment type="subcellular location">
    <subcellularLocation>
        <location evidence="3">Chromosome</location>
        <location evidence="3">Centromere</location>
        <location evidence="3">Kinetochore</location>
    </subcellularLocation>
    <subcellularLocation>
        <location evidence="1">Cytoplasm</location>
        <location evidence="1">Cytoskeleton</location>
        <location evidence="1">Microtubule organizing center</location>
        <location evidence="1">Centrosome</location>
    </subcellularLocation>
    <subcellularLocation>
        <location evidence="4">Cytoplasm</location>
        <location evidence="4">Cytoskeleton</location>
        <location evidence="4">Spindle pole</location>
    </subcellularLocation>
    <subcellularLocation>
        <location evidence="2">Nucleus speckle</location>
    </subcellularLocation>
</comment>
<dbReference type="Reactome" id="R-RNO-69273">
    <property type="pathway name" value="Cyclin A/B1/B2 associated events during G2/M transition"/>
</dbReference>
<dbReference type="RGD" id="1593238">
    <property type="gene designation" value="Sgo1"/>
</dbReference>
<keyword evidence="25" id="KW-1185">Reference proteome</keyword>
<dbReference type="AGR" id="RGD:1593238"/>
<dbReference type="Ensembl" id="ENSRNOT00000065721.4">
    <property type="protein sequence ID" value="ENSRNOP00000061236.3"/>
    <property type="gene ID" value="ENSRNOG00000022499.8"/>
</dbReference>
<dbReference type="HOGENOM" id="CLU_022813_0_0_1"/>
<dbReference type="eggNOG" id="KOG3575">
    <property type="taxonomic scope" value="Eukaryota"/>
</dbReference>
<keyword evidence="8" id="KW-0597">Phosphoprotein</keyword>
<dbReference type="UCSC" id="RGD:1593238">
    <property type="organism name" value="rat"/>
</dbReference>
<evidence type="ECO:0000256" key="6">
    <source>
        <dbReference type="ARBA" id="ARBA00022454"/>
    </source>
</evidence>
<dbReference type="GO" id="GO:0051301">
    <property type="term" value="P:cell division"/>
    <property type="evidence" value="ECO:0007669"/>
    <property type="project" value="UniProtKB-KW"/>
</dbReference>
<reference evidence="24" key="1">
    <citation type="submission" date="2024-01" db="EMBL/GenBank/DDBJ databases">
        <title>GRCr8: a new rat reference genome assembly contstructed from accurate long reads and long range scaffolding.</title>
        <authorList>
            <person name="Doris P.A."/>
            <person name="Kalbfleisch T."/>
            <person name="Li K."/>
            <person name="Howe K."/>
            <person name="Wood J."/>
        </authorList>
    </citation>
    <scope>NUCLEOTIDE SEQUENCE [LARGE SCALE GENOMIC DNA]</scope>
    <source>
        <strain evidence="24">Brown Norway</strain>
    </source>
</reference>
<evidence type="ECO:0000256" key="17">
    <source>
        <dbReference type="ARBA" id="ARBA00023306"/>
    </source>
</evidence>
<evidence type="ECO:0000256" key="20">
    <source>
        <dbReference type="ARBA" id="ARBA00083289"/>
    </source>
</evidence>
<feature type="compositionally biased region" description="Polar residues" evidence="21">
    <location>
        <begin position="160"/>
        <end position="169"/>
    </location>
</feature>
<keyword evidence="9" id="KW-0132">Cell division</keyword>
<keyword evidence="12" id="KW-0995">Kinetochore</keyword>
<dbReference type="GO" id="GO:0005829">
    <property type="term" value="C:cytosol"/>
    <property type="evidence" value="ECO:0000266"/>
    <property type="project" value="RGD"/>
</dbReference>
<evidence type="ECO:0000256" key="8">
    <source>
        <dbReference type="ARBA" id="ARBA00022553"/>
    </source>
</evidence>
<keyword evidence="17" id="KW-0131">Cell cycle</keyword>
<dbReference type="Pfam" id="PF07557">
    <property type="entry name" value="Shugoshin_C"/>
    <property type="match status" value="1"/>
</dbReference>
<feature type="region of interest" description="Disordered" evidence="21">
    <location>
        <begin position="108"/>
        <end position="135"/>
    </location>
</feature>
<dbReference type="STRING" id="10116.ENSRNOP00000061236"/>
<dbReference type="CTD" id="151648"/>
<dbReference type="Reactome" id="R-RNO-141444">
    <property type="pathway name" value="Amplification of signal from unattached kinetochores via a MAD2 inhibitory signal"/>
</dbReference>
<dbReference type="Bgee" id="ENSRNOG00000022499">
    <property type="expression patterns" value="Expressed in thymus and 11 other cell types or tissues"/>
</dbReference>
<dbReference type="Reactome" id="R-RNO-2500257">
    <property type="pathway name" value="Resolution of Sister Chromatid Cohesion"/>
</dbReference>
<evidence type="ECO:0000256" key="9">
    <source>
        <dbReference type="ARBA" id="ARBA00022618"/>
    </source>
</evidence>
<accession>D4A624</accession>
<gene>
    <name evidence="24 26" type="primary">Sgo1</name>
</gene>
<dbReference type="PANTHER" id="PTHR21577:SF3">
    <property type="entry name" value="SHUGOSHIN 1-RELATED"/>
    <property type="match status" value="1"/>
</dbReference>
<dbReference type="Proteomes" id="UP000002494">
    <property type="component" value="Chromosome 9"/>
</dbReference>
<evidence type="ECO:0000256" key="3">
    <source>
        <dbReference type="ARBA" id="ARBA00004629"/>
    </source>
</evidence>
<dbReference type="OMA" id="FNNLCQF"/>
<keyword evidence="18" id="KW-0137">Centromere</keyword>
<dbReference type="Pfam" id="PF07558">
    <property type="entry name" value="Shugoshin_N"/>
    <property type="match status" value="1"/>
</dbReference>
<evidence type="ECO:0000256" key="2">
    <source>
        <dbReference type="ARBA" id="ARBA00004324"/>
    </source>
</evidence>
<comment type="similarity">
    <text evidence="5">Belongs to the shugoshin family.</text>
</comment>
<dbReference type="InParanoid" id="D4A624"/>
<dbReference type="Reactome" id="R-RNO-2467813">
    <property type="pathway name" value="Separation of Sister Chromatids"/>
</dbReference>
<evidence type="ECO:0000313" key="24">
    <source>
        <dbReference type="Ensembl" id="ENSRNOP00000061236.3"/>
    </source>
</evidence>
<dbReference type="RefSeq" id="XP_063123422.1">
    <property type="nucleotide sequence ID" value="XM_063267352.1"/>
</dbReference>
<dbReference type="GO" id="GO:0045132">
    <property type="term" value="P:meiotic chromosome segregation"/>
    <property type="evidence" value="ECO:0000266"/>
    <property type="project" value="RGD"/>
</dbReference>
<evidence type="ECO:0000256" key="1">
    <source>
        <dbReference type="ARBA" id="ARBA00004300"/>
    </source>
</evidence>
<dbReference type="InterPro" id="IPR038889">
    <property type="entry name" value="Shugoshin1/2"/>
</dbReference>
<evidence type="ECO:0000256" key="12">
    <source>
        <dbReference type="ARBA" id="ARBA00022838"/>
    </source>
</evidence>
<evidence type="ECO:0000256" key="18">
    <source>
        <dbReference type="ARBA" id="ARBA00023328"/>
    </source>
</evidence>
<dbReference type="RefSeq" id="NP_001386273.1">
    <property type="nucleotide sequence ID" value="NM_001399344.1"/>
</dbReference>
<protein>
    <recommendedName>
        <fullName evidence="19">Shugoshin 1</fullName>
    </recommendedName>
    <alternativeName>
        <fullName evidence="20">Shugoshin-like 1</fullName>
    </alternativeName>
</protein>
<feature type="region of interest" description="Disordered" evidence="21">
    <location>
        <begin position="342"/>
        <end position="436"/>
    </location>
</feature>
<feature type="compositionally biased region" description="Basic and acidic residues" evidence="21">
    <location>
        <begin position="346"/>
        <end position="356"/>
    </location>
</feature>
<evidence type="ECO:0000256" key="15">
    <source>
        <dbReference type="ARBA" id="ARBA00023212"/>
    </source>
</evidence>
<evidence type="ECO:0000313" key="25">
    <source>
        <dbReference type="Proteomes" id="UP000002494"/>
    </source>
</evidence>
<keyword evidence="6" id="KW-0158">Chromosome</keyword>
<evidence type="ECO:0000256" key="21">
    <source>
        <dbReference type="SAM" id="MobiDB-lite"/>
    </source>
</evidence>
<keyword evidence="7" id="KW-0963">Cytoplasm</keyword>
<dbReference type="GO" id="GO:0000776">
    <property type="term" value="C:kinetochore"/>
    <property type="evidence" value="ECO:0000266"/>
    <property type="project" value="RGD"/>
</dbReference>
<evidence type="ECO:0000256" key="13">
    <source>
        <dbReference type="ARBA" id="ARBA00022843"/>
    </source>
</evidence>
<evidence type="ECO:0000256" key="10">
    <source>
        <dbReference type="ARBA" id="ARBA00022776"/>
    </source>
</evidence>
<dbReference type="GeneID" id="363174"/>
<dbReference type="GO" id="GO:0016607">
    <property type="term" value="C:nuclear speck"/>
    <property type="evidence" value="ECO:0000266"/>
    <property type="project" value="RGD"/>
</dbReference>
<dbReference type="RefSeq" id="NP_001386274.1">
    <property type="nucleotide sequence ID" value="NM_001399345.1"/>
</dbReference>
<evidence type="ECO:0000256" key="14">
    <source>
        <dbReference type="ARBA" id="ARBA00023054"/>
    </source>
</evidence>
<feature type="region of interest" description="Disordered" evidence="21">
    <location>
        <begin position="264"/>
        <end position="322"/>
    </location>
</feature>
<dbReference type="GO" id="GO:0071962">
    <property type="term" value="P:mitotic sister chromatid cohesion, centromeric"/>
    <property type="evidence" value="ECO:0000266"/>
    <property type="project" value="RGD"/>
</dbReference>
<feature type="compositionally biased region" description="Basic residues" evidence="21">
    <location>
        <begin position="277"/>
        <end position="294"/>
    </location>
</feature>
<keyword evidence="14" id="KW-0175">Coiled coil</keyword>
<dbReference type="GeneTree" id="ENSGT00940000154107"/>
<dbReference type="GO" id="GO:0000775">
    <property type="term" value="C:chromosome, centromeric region"/>
    <property type="evidence" value="ECO:0000266"/>
    <property type="project" value="RGD"/>
</dbReference>
<dbReference type="Gene3D" id="1.20.5.730">
    <property type="entry name" value="Single helix bin"/>
    <property type="match status" value="1"/>
</dbReference>
<evidence type="ECO:0000256" key="16">
    <source>
        <dbReference type="ARBA" id="ARBA00023242"/>
    </source>
</evidence>
<keyword evidence="15" id="KW-0206">Cytoskeleton</keyword>
<evidence type="ECO:0000313" key="26">
    <source>
        <dbReference type="RGD" id="1593238"/>
    </source>
</evidence>
<dbReference type="PaxDb" id="10116-ENSRNOP00000061236"/>
<feature type="compositionally biased region" description="Polar residues" evidence="21">
    <location>
        <begin position="357"/>
        <end position="369"/>
    </location>
</feature>
<organism evidence="24 25">
    <name type="scientific">Rattus norvegicus</name>
    <name type="common">Rat</name>
    <dbReference type="NCBI Taxonomy" id="10116"/>
    <lineage>
        <taxon>Eukaryota</taxon>
        <taxon>Metazoa</taxon>
        <taxon>Chordata</taxon>
        <taxon>Craniata</taxon>
        <taxon>Vertebrata</taxon>
        <taxon>Euteleostomi</taxon>
        <taxon>Mammalia</taxon>
        <taxon>Eutheria</taxon>
        <taxon>Euarchontoglires</taxon>
        <taxon>Glires</taxon>
        <taxon>Rodentia</taxon>
        <taxon>Myomorpha</taxon>
        <taxon>Muroidea</taxon>
        <taxon>Muridae</taxon>
        <taxon>Murinae</taxon>
        <taxon>Rattus</taxon>
    </lineage>
</organism>
<proteinExistence type="inferred from homology"/>
<evidence type="ECO:0000256" key="11">
    <source>
        <dbReference type="ARBA" id="ARBA00022829"/>
    </source>
</evidence>
<dbReference type="GO" id="GO:0005813">
    <property type="term" value="C:centrosome"/>
    <property type="evidence" value="ECO:0000266"/>
    <property type="project" value="RGD"/>
</dbReference>
<dbReference type="AlphaFoldDB" id="D4A624"/>
<name>D4A624_RAT</name>
<feature type="domain" description="Shugoshin N-terminal coiled-coil" evidence="23">
    <location>
        <begin position="22"/>
        <end position="66"/>
    </location>
</feature>
<feature type="compositionally biased region" description="Basic and acidic residues" evidence="21">
    <location>
        <begin position="108"/>
        <end position="121"/>
    </location>
</feature>
<feature type="domain" description="Shugoshin C-terminal" evidence="22">
    <location>
        <begin position="468"/>
        <end position="488"/>
    </location>
</feature>
<feature type="region of interest" description="Disordered" evidence="21">
    <location>
        <begin position="185"/>
        <end position="216"/>
    </location>
</feature>
<sequence>MVKERCQKRSFQDTLEDIKKRMKEKRNKNLAEVGKRKSFIVAPCQVSTNTSTLLKYYQDNNRLLVLALENEKSKVREAQDIILQLRRECYHLTCQLCTLKEKLTSRQRDEGAQQNWKERPSEVVSSSENMTRDFDNSTRDLSVKTLQQTALEETDCPFQTTEASPTVTPETLGCDFDSDKVNSTDEVLPRTVSSRQHLRRDFSNVSKASSREEPSLEVKRSRCKDLTVTLHRLDNIEQNVYLWNKEQINLCPRLISPAKITKTQEAISSSKPEQKEIKHKRAQKRRAEHRRTNQRCKSNFSLRSKGSRGKEKRALPRNSLDGCVGSSDAYDFNLKERVHHTPFRQKMKDGSNRETDSINSEVSACSTSEGESDDDDPYLPPYKRLQDYTGSEEPVTRPRSKRGSTYPDEKAVEEVLPPTAPTGTPPETQESPHRGLKDVTNSLRRPIVKSRKLSLAPKRHEDSPAVSLRRCTTIISYKEPTLNSKLRRGDPFTDLCFLNSPIFKQKKEMRHRKRTK</sequence>
<keyword evidence="16" id="KW-0539">Nucleus</keyword>
<dbReference type="FunFam" id="1.20.5.730:FF:000004">
    <property type="entry name" value="SGO1 isoform 1"/>
    <property type="match status" value="1"/>
</dbReference>
<dbReference type="GO" id="GO:0019900">
    <property type="term" value="F:kinase binding"/>
    <property type="evidence" value="ECO:0000266"/>
    <property type="project" value="RGD"/>
</dbReference>
<dbReference type="GO" id="GO:0010457">
    <property type="term" value="P:centriole-centriole cohesion"/>
    <property type="evidence" value="ECO:0000266"/>
    <property type="project" value="RGD"/>
</dbReference>
<dbReference type="Reactome" id="R-RNO-9648025">
    <property type="pathway name" value="EML4 and NUDC in mitotic spindle formation"/>
</dbReference>
<dbReference type="GO" id="GO:0007059">
    <property type="term" value="P:chromosome segregation"/>
    <property type="evidence" value="ECO:0000266"/>
    <property type="project" value="RGD"/>
</dbReference>
<reference evidence="24" key="2">
    <citation type="submission" date="2025-08" db="UniProtKB">
        <authorList>
            <consortium name="Ensembl"/>
        </authorList>
    </citation>
    <scope>IDENTIFICATION</scope>
    <source>
        <strain evidence="24">Brown Norway</strain>
    </source>
</reference>
<keyword evidence="11" id="KW-0159">Chromosome partition</keyword>
<evidence type="ECO:0000256" key="7">
    <source>
        <dbReference type="ARBA" id="ARBA00022490"/>
    </source>
</evidence>
<dbReference type="Reactome" id="R-RNO-68877">
    <property type="pathway name" value="Mitotic Prometaphase"/>
</dbReference>
<dbReference type="FunCoup" id="D4A624">
    <property type="interactions" value="802"/>
</dbReference>
<feature type="region of interest" description="Disordered" evidence="21">
    <location>
        <begin position="160"/>
        <end position="179"/>
    </location>
</feature>
<reference evidence="24" key="3">
    <citation type="submission" date="2025-09" db="UniProtKB">
        <authorList>
            <consortium name="Ensembl"/>
        </authorList>
    </citation>
    <scope>IDENTIFICATION</scope>
    <source>
        <strain evidence="24">Brown Norway</strain>
    </source>
</reference>
<keyword evidence="13" id="KW-0832">Ubl conjugation</keyword>
<evidence type="ECO:0000256" key="5">
    <source>
        <dbReference type="ARBA" id="ARBA00010845"/>
    </source>
</evidence>
<dbReference type="GO" id="GO:0005654">
    <property type="term" value="C:nucleoplasm"/>
    <property type="evidence" value="ECO:0000266"/>
    <property type="project" value="RGD"/>
</dbReference>